<name>A0AAW2LJY0_SESRA</name>
<dbReference type="InterPro" id="IPR005135">
    <property type="entry name" value="Endo/exonuclease/phosphatase"/>
</dbReference>
<feature type="domain" description="Endonuclease/exonuclease/phosphatase" evidence="1">
    <location>
        <begin position="142"/>
        <end position="215"/>
    </location>
</feature>
<dbReference type="Gene3D" id="3.60.10.10">
    <property type="entry name" value="Endonuclease/exonuclease/phosphatase"/>
    <property type="match status" value="1"/>
</dbReference>
<protein>
    <recommendedName>
        <fullName evidence="1">Endonuclease/exonuclease/phosphatase domain-containing protein</fullName>
    </recommendedName>
</protein>
<reference evidence="2" key="2">
    <citation type="journal article" date="2024" name="Plant">
        <title>Genomic evolution and insights into agronomic trait innovations of Sesamum species.</title>
        <authorList>
            <person name="Miao H."/>
            <person name="Wang L."/>
            <person name="Qu L."/>
            <person name="Liu H."/>
            <person name="Sun Y."/>
            <person name="Le M."/>
            <person name="Wang Q."/>
            <person name="Wei S."/>
            <person name="Zheng Y."/>
            <person name="Lin W."/>
            <person name="Duan Y."/>
            <person name="Cao H."/>
            <person name="Xiong S."/>
            <person name="Wang X."/>
            <person name="Wei L."/>
            <person name="Li C."/>
            <person name="Ma Q."/>
            <person name="Ju M."/>
            <person name="Zhao R."/>
            <person name="Li G."/>
            <person name="Mu C."/>
            <person name="Tian Q."/>
            <person name="Mei H."/>
            <person name="Zhang T."/>
            <person name="Gao T."/>
            <person name="Zhang H."/>
        </authorList>
    </citation>
    <scope>NUCLEOTIDE SEQUENCE</scope>
    <source>
        <strain evidence="2">G02</strain>
    </source>
</reference>
<dbReference type="PANTHER" id="PTHR33710:SF62">
    <property type="entry name" value="DUF4283 DOMAIN PROTEIN"/>
    <property type="match status" value="1"/>
</dbReference>
<dbReference type="AlphaFoldDB" id="A0AAW2LJY0"/>
<sequence length="256" mass="29348">MHLLLLRVTDDAPVIANVSDLHDSANATVNATSNAASSLHLHVLIHDPPVYQNPNRPSQVEVTSPDDFNYEDPLIAELLDKNWVADKISRKVFYANIEASEGEEELTPISNRFQSLEDMEIEDILQHIENRQNHTSTEELFADVPWLVGGDFNVILHSNENQGGDMSRMGPIDDFNDMVSDIGLIDAGFEGEPFTWTNKRIWRRLDRVLYSKEWTETLNNTRVMHLPRRLSNHHPLFINTAKMENKKPSSFRFQNM</sequence>
<evidence type="ECO:0000259" key="1">
    <source>
        <dbReference type="Pfam" id="PF03372"/>
    </source>
</evidence>
<comment type="caution">
    <text evidence="2">The sequence shown here is derived from an EMBL/GenBank/DDBJ whole genome shotgun (WGS) entry which is preliminary data.</text>
</comment>
<dbReference type="SUPFAM" id="SSF56219">
    <property type="entry name" value="DNase I-like"/>
    <property type="match status" value="1"/>
</dbReference>
<reference evidence="2" key="1">
    <citation type="submission" date="2020-06" db="EMBL/GenBank/DDBJ databases">
        <authorList>
            <person name="Li T."/>
            <person name="Hu X."/>
            <person name="Zhang T."/>
            <person name="Song X."/>
            <person name="Zhang H."/>
            <person name="Dai N."/>
            <person name="Sheng W."/>
            <person name="Hou X."/>
            <person name="Wei L."/>
        </authorList>
    </citation>
    <scope>NUCLEOTIDE SEQUENCE</scope>
    <source>
        <strain evidence="2">G02</strain>
        <tissue evidence="2">Leaf</tissue>
    </source>
</reference>
<proteinExistence type="predicted"/>
<evidence type="ECO:0000313" key="2">
    <source>
        <dbReference type="EMBL" id="KAL0319577.1"/>
    </source>
</evidence>
<accession>A0AAW2LJY0</accession>
<dbReference type="InterPro" id="IPR036691">
    <property type="entry name" value="Endo/exonu/phosph_ase_sf"/>
</dbReference>
<gene>
    <name evidence="2" type="ORF">Sradi_5219200</name>
</gene>
<dbReference type="EMBL" id="JACGWJ010000024">
    <property type="protein sequence ID" value="KAL0319577.1"/>
    <property type="molecule type" value="Genomic_DNA"/>
</dbReference>
<dbReference type="GO" id="GO:0003824">
    <property type="term" value="F:catalytic activity"/>
    <property type="evidence" value="ECO:0007669"/>
    <property type="project" value="InterPro"/>
</dbReference>
<dbReference type="PANTHER" id="PTHR33710">
    <property type="entry name" value="BNAC02G09200D PROTEIN"/>
    <property type="match status" value="1"/>
</dbReference>
<dbReference type="Pfam" id="PF03372">
    <property type="entry name" value="Exo_endo_phos"/>
    <property type="match status" value="1"/>
</dbReference>
<organism evidence="2">
    <name type="scientific">Sesamum radiatum</name>
    <name type="common">Black benniseed</name>
    <dbReference type="NCBI Taxonomy" id="300843"/>
    <lineage>
        <taxon>Eukaryota</taxon>
        <taxon>Viridiplantae</taxon>
        <taxon>Streptophyta</taxon>
        <taxon>Embryophyta</taxon>
        <taxon>Tracheophyta</taxon>
        <taxon>Spermatophyta</taxon>
        <taxon>Magnoliopsida</taxon>
        <taxon>eudicotyledons</taxon>
        <taxon>Gunneridae</taxon>
        <taxon>Pentapetalae</taxon>
        <taxon>asterids</taxon>
        <taxon>lamiids</taxon>
        <taxon>Lamiales</taxon>
        <taxon>Pedaliaceae</taxon>
        <taxon>Sesamum</taxon>
    </lineage>
</organism>